<dbReference type="EMBL" id="JAJBZT010000005">
    <property type="protein sequence ID" value="MCB6183857.1"/>
    <property type="molecule type" value="Genomic_DNA"/>
</dbReference>
<dbReference type="InterPro" id="IPR001932">
    <property type="entry name" value="PPM-type_phosphatase-like_dom"/>
</dbReference>
<dbReference type="Pfam" id="PF13672">
    <property type="entry name" value="PP2C_2"/>
    <property type="match status" value="1"/>
</dbReference>
<proteinExistence type="predicted"/>
<dbReference type="CDD" id="cd00143">
    <property type="entry name" value="PP2Cc"/>
    <property type="match status" value="1"/>
</dbReference>
<evidence type="ECO:0000313" key="3">
    <source>
        <dbReference type="Proteomes" id="UP001165395"/>
    </source>
</evidence>
<dbReference type="Proteomes" id="UP001165395">
    <property type="component" value="Unassembled WGS sequence"/>
</dbReference>
<dbReference type="InterPro" id="IPR015655">
    <property type="entry name" value="PP2C"/>
</dbReference>
<dbReference type="PROSITE" id="PS51746">
    <property type="entry name" value="PPM_2"/>
    <property type="match status" value="1"/>
</dbReference>
<feature type="domain" description="PPM-type phosphatase" evidence="1">
    <location>
        <begin position="4"/>
        <end position="257"/>
    </location>
</feature>
<dbReference type="PANTHER" id="PTHR13832:SF827">
    <property type="entry name" value="PROTEIN PHOSPHATASE 1L"/>
    <property type="match status" value="1"/>
</dbReference>
<dbReference type="RefSeq" id="WP_227180639.1">
    <property type="nucleotide sequence ID" value="NZ_JAJBZT010000005.1"/>
</dbReference>
<name>A0ABS8D6T2_9NEIS</name>
<keyword evidence="3" id="KW-1185">Reference proteome</keyword>
<evidence type="ECO:0000313" key="2">
    <source>
        <dbReference type="EMBL" id="MCB6183857.1"/>
    </source>
</evidence>
<dbReference type="NCBIfam" id="NF033484">
    <property type="entry name" value="Stp1_PP2C_phos"/>
    <property type="match status" value="1"/>
</dbReference>
<reference evidence="2" key="1">
    <citation type="submission" date="2021-10" db="EMBL/GenBank/DDBJ databases">
        <title>The complete genome sequence of Leeia sp. TBRC 13508.</title>
        <authorList>
            <person name="Charoenyingcharoen P."/>
            <person name="Yukphan P."/>
        </authorList>
    </citation>
    <scope>NUCLEOTIDE SEQUENCE</scope>
    <source>
        <strain evidence="2">TBRC 13508</strain>
    </source>
</reference>
<accession>A0ABS8D6T2</accession>
<dbReference type="SMART" id="SM00332">
    <property type="entry name" value="PP2Cc"/>
    <property type="match status" value="1"/>
</dbReference>
<dbReference type="SUPFAM" id="SSF81606">
    <property type="entry name" value="PP2C-like"/>
    <property type="match status" value="1"/>
</dbReference>
<protein>
    <submittedName>
        <fullName evidence="2">Stp1/IreP family PP2C-type Ser/Thr phosphatase</fullName>
    </submittedName>
</protein>
<organism evidence="2 3">
    <name type="scientific">Leeia speluncae</name>
    <dbReference type="NCBI Taxonomy" id="2884804"/>
    <lineage>
        <taxon>Bacteria</taxon>
        <taxon>Pseudomonadati</taxon>
        <taxon>Pseudomonadota</taxon>
        <taxon>Betaproteobacteria</taxon>
        <taxon>Neisseriales</taxon>
        <taxon>Leeiaceae</taxon>
        <taxon>Leeia</taxon>
    </lineage>
</organism>
<gene>
    <name evidence="2" type="ORF">LIN78_09890</name>
</gene>
<dbReference type="PANTHER" id="PTHR13832">
    <property type="entry name" value="PROTEIN PHOSPHATASE 2C"/>
    <property type="match status" value="1"/>
</dbReference>
<dbReference type="InterPro" id="IPR036457">
    <property type="entry name" value="PPM-type-like_dom_sf"/>
</dbReference>
<evidence type="ECO:0000259" key="1">
    <source>
        <dbReference type="PROSITE" id="PS51746"/>
    </source>
</evidence>
<comment type="caution">
    <text evidence="2">The sequence shown here is derived from an EMBL/GenBank/DDBJ whole genome shotgun (WGS) entry which is preliminary data.</text>
</comment>
<dbReference type="SMART" id="SM00331">
    <property type="entry name" value="PP2C_SIG"/>
    <property type="match status" value="1"/>
</dbReference>
<dbReference type="Gene3D" id="3.60.40.10">
    <property type="entry name" value="PPM-type phosphatase domain"/>
    <property type="match status" value="1"/>
</dbReference>
<sequence length="275" mass="30089">MAEKDQLVSMLGQTHPGMEREHNEDAIWMDSSLGLAILADGMGGYNAGEVASGMAVACISTDIRIKLDPLNGSKKDPLETTVQFYERLLQQATLYANQEILETAERQPECQGMGTTLVAVKFYDKMVTVAHVGDARLYRLRNGLLEVMTKDHSLLQEQLDSGLLTPEAARYVPYRNLVTRAVGVQAALDVDVQTLAIEEGDIYLLCSDGLNDMLTDEEIGYTLESAITSPQLAIDLLIQQANDAGGKDNISVIVARVEGEVVSTNGALDWLMPWR</sequence>